<dbReference type="InterPro" id="IPR024134">
    <property type="entry name" value="SOD_Cu/Zn_/chaperone"/>
</dbReference>
<keyword evidence="7" id="KW-1185">Reference proteome</keyword>
<gene>
    <name evidence="6" type="ORF">AMD00_16550</name>
</gene>
<reference evidence="7" key="1">
    <citation type="submission" date="2015-08" db="EMBL/GenBank/DDBJ databases">
        <title>Fjat-10028 dsm 16317.</title>
        <authorList>
            <person name="Liu B."/>
            <person name="Wang J."/>
            <person name="Zhu Y."/>
            <person name="Liu G."/>
            <person name="Chen Q."/>
            <person name="Chen Z."/>
            <person name="Lan J."/>
            <person name="Che J."/>
            <person name="Ge C."/>
            <person name="Shi H."/>
            <person name="Pan Z."/>
            <person name="Liu X."/>
        </authorList>
    </citation>
    <scope>NUCLEOTIDE SEQUENCE [LARGE SCALE GENOMIC DNA]</scope>
    <source>
        <strain evidence="7">DSM 16317</strain>
    </source>
</reference>
<name>A0A0M0LG14_9BACL</name>
<keyword evidence="4" id="KW-0732">Signal</keyword>
<feature type="signal peptide" evidence="4">
    <location>
        <begin position="1"/>
        <end position="26"/>
    </location>
</feature>
<dbReference type="SUPFAM" id="SSF49329">
    <property type="entry name" value="Cu,Zn superoxide dismutase-like"/>
    <property type="match status" value="1"/>
</dbReference>
<evidence type="ECO:0000256" key="1">
    <source>
        <dbReference type="ARBA" id="ARBA00010457"/>
    </source>
</evidence>
<evidence type="ECO:0000313" key="7">
    <source>
        <dbReference type="Proteomes" id="UP000036867"/>
    </source>
</evidence>
<protein>
    <recommendedName>
        <fullName evidence="3">Superoxide dismutase [Cu-Zn]</fullName>
        <ecNumber evidence="3">1.15.1.1</ecNumber>
    </recommendedName>
</protein>
<dbReference type="InterPro" id="IPR001424">
    <property type="entry name" value="SOD_Cu_Zn_dom"/>
</dbReference>
<accession>A0A0M0LG14</accession>
<keyword evidence="3" id="KW-0862">Zinc</keyword>
<feature type="domain" description="Superoxide dismutase copper/zinc binding" evidence="5">
    <location>
        <begin position="51"/>
        <end position="182"/>
    </location>
</feature>
<evidence type="ECO:0000256" key="4">
    <source>
        <dbReference type="SAM" id="SignalP"/>
    </source>
</evidence>
<organism evidence="6 7">
    <name type="scientific">Viridibacillus arvi</name>
    <dbReference type="NCBI Taxonomy" id="263475"/>
    <lineage>
        <taxon>Bacteria</taxon>
        <taxon>Bacillati</taxon>
        <taxon>Bacillota</taxon>
        <taxon>Bacilli</taxon>
        <taxon>Bacillales</taxon>
        <taxon>Caryophanaceae</taxon>
        <taxon>Viridibacillus</taxon>
    </lineage>
</organism>
<evidence type="ECO:0000259" key="5">
    <source>
        <dbReference type="Pfam" id="PF00080"/>
    </source>
</evidence>
<dbReference type="GeneID" id="301137703"/>
<dbReference type="PROSITE" id="PS51257">
    <property type="entry name" value="PROKAR_LIPOPROTEIN"/>
    <property type="match status" value="1"/>
</dbReference>
<comment type="catalytic activity">
    <reaction evidence="3">
        <text>2 superoxide + 2 H(+) = H2O2 + O2</text>
        <dbReference type="Rhea" id="RHEA:20696"/>
        <dbReference type="ChEBI" id="CHEBI:15378"/>
        <dbReference type="ChEBI" id="CHEBI:15379"/>
        <dbReference type="ChEBI" id="CHEBI:16240"/>
        <dbReference type="ChEBI" id="CHEBI:18421"/>
        <dbReference type="EC" id="1.15.1.1"/>
    </reaction>
</comment>
<dbReference type="InterPro" id="IPR018152">
    <property type="entry name" value="SOD_Cu/Zn_BS"/>
</dbReference>
<comment type="similarity">
    <text evidence="1 3">Belongs to the Cu-Zn superoxide dismutase family.</text>
</comment>
<dbReference type="PANTHER" id="PTHR10003">
    <property type="entry name" value="SUPEROXIDE DISMUTASE CU-ZN -RELATED"/>
    <property type="match status" value="1"/>
</dbReference>
<dbReference type="Pfam" id="PF00080">
    <property type="entry name" value="Sod_Cu"/>
    <property type="match status" value="1"/>
</dbReference>
<dbReference type="OrthoDB" id="9792957at2"/>
<evidence type="ECO:0000256" key="3">
    <source>
        <dbReference type="RuleBase" id="RU000393"/>
    </source>
</evidence>
<dbReference type="GO" id="GO:0004784">
    <property type="term" value="F:superoxide dismutase activity"/>
    <property type="evidence" value="ECO:0007669"/>
    <property type="project" value="UniProtKB-EC"/>
</dbReference>
<dbReference type="AlphaFoldDB" id="A0A0M0LG14"/>
<dbReference type="CDD" id="cd00305">
    <property type="entry name" value="Cu-Zn_Superoxide_Dismutase"/>
    <property type="match status" value="1"/>
</dbReference>
<dbReference type="InterPro" id="IPR036423">
    <property type="entry name" value="SOD-like_Cu/Zn_dom_sf"/>
</dbReference>
<evidence type="ECO:0000256" key="2">
    <source>
        <dbReference type="ARBA" id="ARBA00024900"/>
    </source>
</evidence>
<proteinExistence type="inferred from homology"/>
<dbReference type="Proteomes" id="UP000036867">
    <property type="component" value="Unassembled WGS sequence"/>
</dbReference>
<comment type="cofactor">
    <cofactor evidence="3">
        <name>Cu cation</name>
        <dbReference type="ChEBI" id="CHEBI:23378"/>
    </cofactor>
    <text evidence="3">Binds 1 copper ion per subunit.</text>
</comment>
<sequence>MRVKKSQWMLLSMTLLLGACSSNKEAYKEVTAIPAESAHAMFINSEGKSIGEAVLTETEEGVNIGLALQGLEPGERAIHIHAVGKCEAPTFESAGMHFNPTEKQHGYLNPKGYHLGDLPNLQIDKDGTVDLEFSTKAFTLKQGDSRSILDGDGSAFVIHESSDDYKTDPSGNSGKRIACGVIKK</sequence>
<feature type="chain" id="PRO_5005603341" description="Superoxide dismutase [Cu-Zn]" evidence="4">
    <location>
        <begin position="27"/>
        <end position="184"/>
    </location>
</feature>
<dbReference type="GO" id="GO:0005507">
    <property type="term" value="F:copper ion binding"/>
    <property type="evidence" value="ECO:0007669"/>
    <property type="project" value="InterPro"/>
</dbReference>
<dbReference type="PROSITE" id="PS00332">
    <property type="entry name" value="SOD_CU_ZN_2"/>
    <property type="match status" value="1"/>
</dbReference>
<dbReference type="STRING" id="263475.AMD00_16550"/>
<evidence type="ECO:0000313" key="6">
    <source>
        <dbReference type="EMBL" id="KOO49916.1"/>
    </source>
</evidence>
<dbReference type="RefSeq" id="WP_053418093.1">
    <property type="nucleotide sequence ID" value="NZ_JBCMHV010000009.1"/>
</dbReference>
<keyword evidence="3" id="KW-0479">Metal-binding</keyword>
<dbReference type="PATRIC" id="fig|263475.3.peg.4598"/>
<comment type="cofactor">
    <cofactor evidence="3">
        <name>Zn(2+)</name>
        <dbReference type="ChEBI" id="CHEBI:29105"/>
    </cofactor>
    <text evidence="3">Binds 1 zinc ion per subunit.</text>
</comment>
<dbReference type="EC" id="1.15.1.1" evidence="3"/>
<keyword evidence="3" id="KW-0560">Oxidoreductase</keyword>
<comment type="function">
    <text evidence="2">Destroys radicals which are normally produced within the cells and which are toxic to biological systems. May play a role in favoring mycobacterial survival in phagocytes.</text>
</comment>
<keyword evidence="3" id="KW-0186">Copper</keyword>
<dbReference type="EMBL" id="LILB01000005">
    <property type="protein sequence ID" value="KOO49916.1"/>
    <property type="molecule type" value="Genomic_DNA"/>
</dbReference>
<comment type="caution">
    <text evidence="6">The sequence shown here is derived from an EMBL/GenBank/DDBJ whole genome shotgun (WGS) entry which is preliminary data.</text>
</comment>
<dbReference type="Gene3D" id="2.60.40.200">
    <property type="entry name" value="Superoxide dismutase, copper/zinc binding domain"/>
    <property type="match status" value="1"/>
</dbReference>